<evidence type="ECO:0000256" key="7">
    <source>
        <dbReference type="ARBA" id="ARBA00029829"/>
    </source>
</evidence>
<proteinExistence type="predicted"/>
<reference evidence="11 12" key="1">
    <citation type="submission" date="2018-05" db="EMBL/GenBank/DDBJ databases">
        <title>The draft genome of strain NS-104.</title>
        <authorList>
            <person name="Hang P."/>
            <person name="Jiang J."/>
        </authorList>
    </citation>
    <scope>NUCLEOTIDE SEQUENCE [LARGE SCALE GENOMIC DNA]</scope>
    <source>
        <strain evidence="11 12">NS-104</strain>
    </source>
</reference>
<evidence type="ECO:0000256" key="8">
    <source>
        <dbReference type="ARBA" id="ARBA00030803"/>
    </source>
</evidence>
<dbReference type="Proteomes" id="UP000245252">
    <property type="component" value="Unassembled WGS sequence"/>
</dbReference>
<name>A0A2U2DRZ2_9HYPH</name>
<comment type="subcellular location">
    <subcellularLocation>
        <location evidence="2">Cell membrane</location>
    </subcellularLocation>
    <subcellularLocation>
        <location evidence="1">Membrane</location>
        <topology evidence="1">Single-pass membrane protein</topology>
    </subcellularLocation>
</comment>
<dbReference type="InterPro" id="IPR041916">
    <property type="entry name" value="Anti_sigma_zinc_sf"/>
</dbReference>
<evidence type="ECO:0000256" key="2">
    <source>
        <dbReference type="ARBA" id="ARBA00004236"/>
    </source>
</evidence>
<accession>A0A2U2DRZ2</accession>
<sequence>MTSSDRSMGDRSRDEVLAGEYVLGVLSSDDRRKVEARMLRDRNFAAIVYRWQENLSTFSDDDDASRQPPARLRPRIERRSRVTGNLVAARRGGLWNSLVFWRGLTLVAVAAAAGFALVDADLFAPSRGRQLVAAMSGEGNAVSLVARYDAAGGRLQVTPVAAGKPEEKSLELWLIKGEEPAQSLGILPQTGEGEIVVPENMRQRLGAGVVLAVSVEPFGGSTTGKVTGPVIAKGPAQVE</sequence>
<dbReference type="PANTHER" id="PTHR37461">
    <property type="entry name" value="ANTI-SIGMA-K FACTOR RSKA"/>
    <property type="match status" value="1"/>
</dbReference>
<keyword evidence="4 9" id="KW-0812">Transmembrane</keyword>
<keyword evidence="6 9" id="KW-0472">Membrane</keyword>
<dbReference type="RefSeq" id="WP_109458308.1">
    <property type="nucleotide sequence ID" value="NZ_QFBC01000004.1"/>
</dbReference>
<dbReference type="OrthoDB" id="9816387at2"/>
<dbReference type="InterPro" id="IPR051474">
    <property type="entry name" value="Anti-sigma-K/W_factor"/>
</dbReference>
<comment type="caution">
    <text evidence="11">The sequence shown here is derived from an EMBL/GenBank/DDBJ whole genome shotgun (WGS) entry which is preliminary data.</text>
</comment>
<protein>
    <recommendedName>
        <fullName evidence="8">Regulator of SigK</fullName>
    </recommendedName>
    <alternativeName>
        <fullName evidence="7">Sigma-K anti-sigma factor RskA</fullName>
    </alternativeName>
</protein>
<feature type="transmembrane region" description="Helical" evidence="9">
    <location>
        <begin position="99"/>
        <end position="118"/>
    </location>
</feature>
<evidence type="ECO:0000256" key="6">
    <source>
        <dbReference type="ARBA" id="ARBA00023136"/>
    </source>
</evidence>
<evidence type="ECO:0000256" key="3">
    <source>
        <dbReference type="ARBA" id="ARBA00022475"/>
    </source>
</evidence>
<feature type="domain" description="Anti-sigma K factor RskA C-terminal" evidence="10">
    <location>
        <begin position="107"/>
        <end position="228"/>
    </location>
</feature>
<dbReference type="Pfam" id="PF10099">
    <property type="entry name" value="RskA_C"/>
    <property type="match status" value="1"/>
</dbReference>
<evidence type="ECO:0000256" key="4">
    <source>
        <dbReference type="ARBA" id="ARBA00022692"/>
    </source>
</evidence>
<dbReference type="InterPro" id="IPR018764">
    <property type="entry name" value="RskA_C"/>
</dbReference>
<evidence type="ECO:0000313" key="11">
    <source>
        <dbReference type="EMBL" id="PWE55989.1"/>
    </source>
</evidence>
<dbReference type="GO" id="GO:0006417">
    <property type="term" value="P:regulation of translation"/>
    <property type="evidence" value="ECO:0007669"/>
    <property type="project" value="TreeGrafter"/>
</dbReference>
<evidence type="ECO:0000259" key="10">
    <source>
        <dbReference type="Pfam" id="PF10099"/>
    </source>
</evidence>
<dbReference type="PANTHER" id="PTHR37461:SF1">
    <property type="entry name" value="ANTI-SIGMA-K FACTOR RSKA"/>
    <property type="match status" value="1"/>
</dbReference>
<keyword evidence="5 9" id="KW-1133">Transmembrane helix</keyword>
<dbReference type="AlphaFoldDB" id="A0A2U2DRZ2"/>
<dbReference type="GO" id="GO:0016989">
    <property type="term" value="F:sigma factor antagonist activity"/>
    <property type="evidence" value="ECO:0007669"/>
    <property type="project" value="TreeGrafter"/>
</dbReference>
<dbReference type="Gene3D" id="1.10.10.1320">
    <property type="entry name" value="Anti-sigma factor, zinc-finger domain"/>
    <property type="match status" value="1"/>
</dbReference>
<dbReference type="EMBL" id="QFBC01000004">
    <property type="protein sequence ID" value="PWE55989.1"/>
    <property type="molecule type" value="Genomic_DNA"/>
</dbReference>
<evidence type="ECO:0000256" key="1">
    <source>
        <dbReference type="ARBA" id="ARBA00004167"/>
    </source>
</evidence>
<evidence type="ECO:0000256" key="9">
    <source>
        <dbReference type="SAM" id="Phobius"/>
    </source>
</evidence>
<keyword evidence="3" id="KW-1003">Cell membrane</keyword>
<keyword evidence="12" id="KW-1185">Reference proteome</keyword>
<evidence type="ECO:0000313" key="12">
    <source>
        <dbReference type="Proteomes" id="UP000245252"/>
    </source>
</evidence>
<organism evidence="11 12">
    <name type="scientific">Metarhizobium album</name>
    <dbReference type="NCBI Taxonomy" id="2182425"/>
    <lineage>
        <taxon>Bacteria</taxon>
        <taxon>Pseudomonadati</taxon>
        <taxon>Pseudomonadota</taxon>
        <taxon>Alphaproteobacteria</taxon>
        <taxon>Hyphomicrobiales</taxon>
        <taxon>Rhizobiaceae</taxon>
        <taxon>Metarhizobium</taxon>
    </lineage>
</organism>
<evidence type="ECO:0000256" key="5">
    <source>
        <dbReference type="ARBA" id="ARBA00022989"/>
    </source>
</evidence>
<dbReference type="GO" id="GO:0005886">
    <property type="term" value="C:plasma membrane"/>
    <property type="evidence" value="ECO:0007669"/>
    <property type="project" value="UniProtKB-SubCell"/>
</dbReference>
<gene>
    <name evidence="11" type="ORF">DEM27_11110</name>
</gene>